<dbReference type="Proteomes" id="UP001057375">
    <property type="component" value="Unassembled WGS sequence"/>
</dbReference>
<accession>A0ABQ5KJ16</accession>
<evidence type="ECO:0000313" key="4">
    <source>
        <dbReference type="Proteomes" id="UP001057375"/>
    </source>
</evidence>
<feature type="compositionally biased region" description="Basic residues" evidence="2">
    <location>
        <begin position="203"/>
        <end position="215"/>
    </location>
</feature>
<keyword evidence="4" id="KW-1185">Reference proteome</keyword>
<sequence length="883" mass="97648">MPDSPQILTVGSPNSYAAAHLLTLACTGFSFDQALFIRVNVFNHVLGSLATVQTILATPMQVSTLAPCLSALAIQSKLQGPLDGSLQPIPPGSSEFVRLVVPLLCGFCKVIMVTEPKTRSDIVIARECLGIETICGFIKGMTADTIDFIDIKRIEKNLEKEAKEKRDRIERERKEKELWQQELKMREERKKREEEEEIEKKSVKAQKRIQQKQHQGKVEQERESKKNGKSMPQQPMYSVSHGVQDRVMDRDRHIDRESTMDQSIPISVEGAHRSIPHGSSLDNSYVDLYGSIRVPSPHHKGGSKRYSSTVSSTSVSSGVSRSGTMTSSTAGVNGHGVKHAESGKNMPLGSATPETRALMEEEQLLEGEIQDISSHISAQTRTQHHLDGQGLPQSVRGSEVHQQPKGGAGGVGSYRQTQHHLDGQGLPQSVRGSEVHQQPKGGAGGVGSYRQFPPADAGDFSSSQAGLYLDDAAYSQHQGHPDEQGASTMYPYSSTSYYAGKEESSLLNPLIGGKMDLLKEKIRELEYALEEKERGEVVPELYHILISKNRALHQAVSRLSHENSRLRERLACGSTIKGDRLHGTRVLLRKSEDHVKRLLDKVQDLEVNTQRGLIAQRRVSMLEKKMRVMSSALNKRDKALDTVIRRTVTQDTASRGFESENVVLKREIVRMRSHMNALTQDLKWLKDQCVELQKTKKSTHTSIYSTVRSTSPAHTRVTHSSLVQAKGLSAKLKTELAPSHPRASKMCDRLHKFIEEAEKGGVGMKRQFATAEKSLSQAHQTSNNALTTLIKLEQSLIDRLEKHCKEIDGELGLRIEGEMSHKGIIMSVPVPPQKYQGAGRKMMSSSSSVQSSMASTMASSKVRFDARLDPPRDGTLSLASLGV</sequence>
<reference evidence="3" key="1">
    <citation type="submission" date="2022-03" db="EMBL/GenBank/DDBJ databases">
        <title>Draft genome sequence of Aduncisulcus paluster, a free-living microaerophilic Fornicata.</title>
        <authorList>
            <person name="Yuyama I."/>
            <person name="Kume K."/>
            <person name="Tamura T."/>
            <person name="Inagaki Y."/>
            <person name="Hashimoto T."/>
        </authorList>
    </citation>
    <scope>NUCLEOTIDE SEQUENCE</scope>
    <source>
        <strain evidence="3">NY0171</strain>
    </source>
</reference>
<feature type="compositionally biased region" description="Basic and acidic residues" evidence="2">
    <location>
        <begin position="186"/>
        <end position="202"/>
    </location>
</feature>
<feature type="compositionally biased region" description="Basic and acidic residues" evidence="2">
    <location>
        <begin position="216"/>
        <end position="226"/>
    </location>
</feature>
<evidence type="ECO:0000313" key="3">
    <source>
        <dbReference type="EMBL" id="GKT32522.1"/>
    </source>
</evidence>
<organism evidence="3 4">
    <name type="scientific">Aduncisulcus paluster</name>
    <dbReference type="NCBI Taxonomy" id="2918883"/>
    <lineage>
        <taxon>Eukaryota</taxon>
        <taxon>Metamonada</taxon>
        <taxon>Carpediemonas-like organisms</taxon>
        <taxon>Aduncisulcus</taxon>
    </lineage>
</organism>
<feature type="region of interest" description="Disordered" evidence="2">
    <location>
        <begin position="186"/>
        <end position="246"/>
    </location>
</feature>
<evidence type="ECO:0000256" key="1">
    <source>
        <dbReference type="SAM" id="Coils"/>
    </source>
</evidence>
<protein>
    <submittedName>
        <fullName evidence="3">Uncharacterized protein</fullName>
    </submittedName>
</protein>
<comment type="caution">
    <text evidence="3">The sequence shown here is derived from an EMBL/GenBank/DDBJ whole genome shotgun (WGS) entry which is preliminary data.</text>
</comment>
<feature type="region of interest" description="Disordered" evidence="2">
    <location>
        <begin position="377"/>
        <end position="463"/>
    </location>
</feature>
<keyword evidence="1" id="KW-0175">Coiled coil</keyword>
<gene>
    <name evidence="3" type="ORF">ADUPG1_006661</name>
</gene>
<feature type="compositionally biased region" description="Low complexity" evidence="2">
    <location>
        <begin position="307"/>
        <end position="329"/>
    </location>
</feature>
<proteinExistence type="predicted"/>
<feature type="coiled-coil region" evidence="1">
    <location>
        <begin position="515"/>
        <end position="608"/>
    </location>
</feature>
<feature type="region of interest" description="Disordered" evidence="2">
    <location>
        <begin position="835"/>
        <end position="854"/>
    </location>
</feature>
<name>A0ABQ5KJ16_9EUKA</name>
<feature type="region of interest" description="Disordered" evidence="2">
    <location>
        <begin position="296"/>
        <end position="351"/>
    </location>
</feature>
<feature type="compositionally biased region" description="Low complexity" evidence="2">
    <location>
        <begin position="842"/>
        <end position="854"/>
    </location>
</feature>
<evidence type="ECO:0000256" key="2">
    <source>
        <dbReference type="SAM" id="MobiDB-lite"/>
    </source>
</evidence>
<dbReference type="EMBL" id="BQXS01010001">
    <property type="protein sequence ID" value="GKT32522.1"/>
    <property type="molecule type" value="Genomic_DNA"/>
</dbReference>